<gene>
    <name evidence="3" type="ORF">EQG68_09505</name>
</gene>
<dbReference type="Gene3D" id="3.90.70.10">
    <property type="entry name" value="Cysteine proteinases"/>
    <property type="match status" value="1"/>
</dbReference>
<reference evidence="4" key="1">
    <citation type="submission" date="2019-01" db="EMBL/GenBank/DDBJ databases">
        <title>Cytophagaceae bacterium strain CAR-16.</title>
        <authorList>
            <person name="Chen W.-M."/>
        </authorList>
    </citation>
    <scope>NUCLEOTIDE SEQUENCE [LARGE SCALE GENOMIC DNA]</scope>
    <source>
        <strain evidence="4">ICH-30</strain>
    </source>
</reference>
<feature type="domain" description="Peptidase C39-like" evidence="2">
    <location>
        <begin position="188"/>
        <end position="343"/>
    </location>
</feature>
<dbReference type="InterPro" id="IPR038765">
    <property type="entry name" value="Papain-like_cys_pep_sf"/>
</dbReference>
<organism evidence="3 4">
    <name type="scientific">Flavobacterium piscinae</name>
    <dbReference type="NCBI Taxonomy" id="2506424"/>
    <lineage>
        <taxon>Bacteria</taxon>
        <taxon>Pseudomonadati</taxon>
        <taxon>Bacteroidota</taxon>
        <taxon>Flavobacteriia</taxon>
        <taxon>Flavobacteriales</taxon>
        <taxon>Flavobacteriaceae</taxon>
        <taxon>Flavobacterium</taxon>
    </lineage>
</organism>
<dbReference type="AlphaFoldDB" id="A0A4Q1KNP4"/>
<protein>
    <recommendedName>
        <fullName evidence="2">Peptidase C39-like domain-containing protein</fullName>
    </recommendedName>
</protein>
<evidence type="ECO:0000259" key="2">
    <source>
        <dbReference type="Pfam" id="PF13529"/>
    </source>
</evidence>
<name>A0A4Q1KNP4_9FLAO</name>
<feature type="chain" id="PRO_5020771222" description="Peptidase C39-like domain-containing protein" evidence="1">
    <location>
        <begin position="23"/>
        <end position="387"/>
    </location>
</feature>
<keyword evidence="4" id="KW-1185">Reference proteome</keyword>
<feature type="signal peptide" evidence="1">
    <location>
        <begin position="1"/>
        <end position="22"/>
    </location>
</feature>
<dbReference type="OrthoDB" id="9818769at2"/>
<dbReference type="Proteomes" id="UP000289734">
    <property type="component" value="Unassembled WGS sequence"/>
</dbReference>
<dbReference type="SUPFAM" id="SSF54001">
    <property type="entry name" value="Cysteine proteinases"/>
    <property type="match status" value="1"/>
</dbReference>
<evidence type="ECO:0000313" key="4">
    <source>
        <dbReference type="Proteomes" id="UP000289734"/>
    </source>
</evidence>
<sequence>MKQFIQHSICLLLLLSVTSSFALQGDGMMITKIIVAKFPIEKNGKKIDKDGFPDLYFKFYKDDKVIGKSEVKDNCKKNNLYVFSGKDMPFRIEQNESYYLELLDHDKDGAVRNNKDEVISKRIPLSWQIVVRNGKKSDYLLKDEINGVEFTIMVEHLDGVAAAGEKAYIKFIKPIDQELVPPKKKVLEGCGPVAAAMIMGYWQTEHGYKIMHPNDNFNGTKHPWKTIEDFRDKADTKAWGDQEQSATRKMKMEEALAHFAKKANEASPGKPKLKVDMMWSIRRWEERKNKIKSELKQGSPLILLLKKMPPCLKGKWVNATKVFGDHYIVVNGFDDHKKVFYVMPGWREADKSTTSGPEAHQSQNLSHCQCSYAEIKESDPSLIWIKR</sequence>
<keyword evidence="1" id="KW-0732">Signal</keyword>
<comment type="caution">
    <text evidence="3">The sequence shown here is derived from an EMBL/GenBank/DDBJ whole genome shotgun (WGS) entry which is preliminary data.</text>
</comment>
<accession>A0A4Q1KNP4</accession>
<dbReference type="RefSeq" id="WP_129464653.1">
    <property type="nucleotide sequence ID" value="NZ_SBKQ01000009.1"/>
</dbReference>
<dbReference type="EMBL" id="SBKQ01000009">
    <property type="protein sequence ID" value="RXR31487.1"/>
    <property type="molecule type" value="Genomic_DNA"/>
</dbReference>
<dbReference type="InterPro" id="IPR039564">
    <property type="entry name" value="Peptidase_C39-like"/>
</dbReference>
<proteinExistence type="predicted"/>
<evidence type="ECO:0000313" key="3">
    <source>
        <dbReference type="EMBL" id="RXR31487.1"/>
    </source>
</evidence>
<evidence type="ECO:0000256" key="1">
    <source>
        <dbReference type="SAM" id="SignalP"/>
    </source>
</evidence>
<dbReference type="Pfam" id="PF13529">
    <property type="entry name" value="Peptidase_C39_2"/>
    <property type="match status" value="1"/>
</dbReference>